<evidence type="ECO:0000256" key="8">
    <source>
        <dbReference type="ARBA" id="ARBA00047899"/>
    </source>
</evidence>
<evidence type="ECO:0000256" key="10">
    <source>
        <dbReference type="SAM" id="MobiDB-lite"/>
    </source>
</evidence>
<gene>
    <name evidence="12" type="ORF">CDD82_5773</name>
</gene>
<dbReference type="Pfam" id="PF00069">
    <property type="entry name" value="Pkinase"/>
    <property type="match status" value="1"/>
</dbReference>
<dbReference type="Proteomes" id="UP000224854">
    <property type="component" value="Unassembled WGS sequence"/>
</dbReference>
<keyword evidence="6" id="KW-0418">Kinase</keyword>
<proteinExistence type="inferred from homology"/>
<dbReference type="GO" id="GO:0005737">
    <property type="term" value="C:cytoplasm"/>
    <property type="evidence" value="ECO:0007669"/>
    <property type="project" value="TreeGrafter"/>
</dbReference>
<evidence type="ECO:0000313" key="12">
    <source>
        <dbReference type="EMBL" id="PHH72859.1"/>
    </source>
</evidence>
<protein>
    <recommendedName>
        <fullName evidence="2">non-specific serine/threonine protein kinase</fullName>
        <ecNumber evidence="2">2.7.11.1</ecNumber>
    </recommendedName>
</protein>
<dbReference type="InterPro" id="IPR050629">
    <property type="entry name" value="STE20/SPS1-PAK"/>
</dbReference>
<evidence type="ECO:0000313" key="13">
    <source>
        <dbReference type="Proteomes" id="UP000224854"/>
    </source>
</evidence>
<evidence type="ECO:0000256" key="1">
    <source>
        <dbReference type="ARBA" id="ARBA00008874"/>
    </source>
</evidence>
<dbReference type="GO" id="GO:0005524">
    <property type="term" value="F:ATP binding"/>
    <property type="evidence" value="ECO:0007669"/>
    <property type="project" value="UniProtKB-KW"/>
</dbReference>
<feature type="region of interest" description="Disordered" evidence="10">
    <location>
        <begin position="559"/>
        <end position="619"/>
    </location>
</feature>
<dbReference type="CDD" id="cd06609">
    <property type="entry name" value="STKc_MST3_like"/>
    <property type="match status" value="1"/>
</dbReference>
<reference evidence="12 13" key="1">
    <citation type="submission" date="2017-06" db="EMBL/GenBank/DDBJ databases">
        <title>Ant-infecting Ophiocordyceps genomes reveal a high diversity of potential behavioral manipulation genes and a possible major role for enterotoxins.</title>
        <authorList>
            <person name="De Bekker C."/>
            <person name="Evans H.C."/>
            <person name="Brachmann A."/>
            <person name="Hughes D.P."/>
        </authorList>
    </citation>
    <scope>NUCLEOTIDE SEQUENCE [LARGE SCALE GENOMIC DNA]</scope>
    <source>
        <strain evidence="12 13">1348a</strain>
    </source>
</reference>
<name>A0A2C5XHS2_9HYPO</name>
<keyword evidence="3" id="KW-0723">Serine/threonine-protein kinase</keyword>
<feature type="compositionally biased region" description="Polar residues" evidence="10">
    <location>
        <begin position="411"/>
        <end position="420"/>
    </location>
</feature>
<keyword evidence="4" id="KW-0808">Transferase</keyword>
<organism evidence="12 13">
    <name type="scientific">Ophiocordyceps australis</name>
    <dbReference type="NCBI Taxonomy" id="1399860"/>
    <lineage>
        <taxon>Eukaryota</taxon>
        <taxon>Fungi</taxon>
        <taxon>Dikarya</taxon>
        <taxon>Ascomycota</taxon>
        <taxon>Pezizomycotina</taxon>
        <taxon>Sordariomycetes</taxon>
        <taxon>Hypocreomycetidae</taxon>
        <taxon>Hypocreales</taxon>
        <taxon>Ophiocordycipitaceae</taxon>
        <taxon>Ophiocordyceps</taxon>
    </lineage>
</organism>
<comment type="catalytic activity">
    <reaction evidence="8">
        <text>L-threonyl-[protein] + ATP = O-phospho-L-threonyl-[protein] + ADP + H(+)</text>
        <dbReference type="Rhea" id="RHEA:46608"/>
        <dbReference type="Rhea" id="RHEA-COMP:11060"/>
        <dbReference type="Rhea" id="RHEA-COMP:11605"/>
        <dbReference type="ChEBI" id="CHEBI:15378"/>
        <dbReference type="ChEBI" id="CHEBI:30013"/>
        <dbReference type="ChEBI" id="CHEBI:30616"/>
        <dbReference type="ChEBI" id="CHEBI:61977"/>
        <dbReference type="ChEBI" id="CHEBI:456216"/>
        <dbReference type="EC" id="2.7.11.1"/>
    </reaction>
</comment>
<keyword evidence="13" id="KW-1185">Reference proteome</keyword>
<dbReference type="Gene3D" id="1.10.510.10">
    <property type="entry name" value="Transferase(Phosphotransferase) domain 1"/>
    <property type="match status" value="1"/>
</dbReference>
<evidence type="ECO:0000259" key="11">
    <source>
        <dbReference type="PROSITE" id="PS50011"/>
    </source>
</evidence>
<evidence type="ECO:0000256" key="4">
    <source>
        <dbReference type="ARBA" id="ARBA00022679"/>
    </source>
</evidence>
<dbReference type="PROSITE" id="PS50011">
    <property type="entry name" value="PROTEIN_KINASE_DOM"/>
    <property type="match status" value="1"/>
</dbReference>
<keyword evidence="7" id="KW-0067">ATP-binding</keyword>
<keyword evidence="5" id="KW-0547">Nucleotide-binding</keyword>
<evidence type="ECO:0000256" key="3">
    <source>
        <dbReference type="ARBA" id="ARBA00022527"/>
    </source>
</evidence>
<evidence type="ECO:0000256" key="9">
    <source>
        <dbReference type="ARBA" id="ARBA00048679"/>
    </source>
</evidence>
<dbReference type="PANTHER" id="PTHR48012:SF27">
    <property type="entry name" value="SERINE_THREONINE-PROTEIN KINASE SID1"/>
    <property type="match status" value="1"/>
</dbReference>
<dbReference type="SUPFAM" id="SSF56112">
    <property type="entry name" value="Protein kinase-like (PK-like)"/>
    <property type="match status" value="1"/>
</dbReference>
<dbReference type="SMART" id="SM00220">
    <property type="entry name" value="S_TKc"/>
    <property type="match status" value="1"/>
</dbReference>
<dbReference type="EC" id="2.7.11.1" evidence="2"/>
<dbReference type="InterPro" id="IPR011009">
    <property type="entry name" value="Kinase-like_dom_sf"/>
</dbReference>
<dbReference type="AlphaFoldDB" id="A0A2C5XHS2"/>
<evidence type="ECO:0000256" key="2">
    <source>
        <dbReference type="ARBA" id="ARBA00012513"/>
    </source>
</evidence>
<accession>A0A2C5XHS2</accession>
<feature type="compositionally biased region" description="Basic and acidic residues" evidence="10">
    <location>
        <begin position="596"/>
        <end position="613"/>
    </location>
</feature>
<comment type="caution">
    <text evidence="12">The sequence shown here is derived from an EMBL/GenBank/DDBJ whole genome shotgun (WGS) entry which is preliminary data.</text>
</comment>
<evidence type="ECO:0000256" key="6">
    <source>
        <dbReference type="ARBA" id="ARBA00022777"/>
    </source>
</evidence>
<comment type="catalytic activity">
    <reaction evidence="9">
        <text>L-seryl-[protein] + ATP = O-phospho-L-seryl-[protein] + ADP + H(+)</text>
        <dbReference type="Rhea" id="RHEA:17989"/>
        <dbReference type="Rhea" id="RHEA-COMP:9863"/>
        <dbReference type="Rhea" id="RHEA-COMP:11604"/>
        <dbReference type="ChEBI" id="CHEBI:15378"/>
        <dbReference type="ChEBI" id="CHEBI:29999"/>
        <dbReference type="ChEBI" id="CHEBI:30616"/>
        <dbReference type="ChEBI" id="CHEBI:83421"/>
        <dbReference type="ChEBI" id="CHEBI:456216"/>
        <dbReference type="EC" id="2.7.11.1"/>
    </reaction>
</comment>
<feature type="compositionally biased region" description="Low complexity" evidence="10">
    <location>
        <begin position="430"/>
        <end position="442"/>
    </location>
</feature>
<evidence type="ECO:0000256" key="5">
    <source>
        <dbReference type="ARBA" id="ARBA00022741"/>
    </source>
</evidence>
<sequence length="645" mass="71420">MSSDFAENYQVLEELGRGSFGVVYKGIDRSTGEIIDLESSNDEIDEIQAEIAVLSTCFSAYVTQYKGSFLRGHKLWIVMEYMGGGSCLDLVRARSFYKSLTGPVELTWSQLKPDNFSEAQIAIVSRELLHGIHYLHSEGKIHRDIKAANVLLSETGKVKLADFGVAAQLTSIKSQRNTFVGTPFWMAPEVIQQDGYNSKADIWSLGITAMELANGEPPLCSIHPMKVIFHIPKNAPPRLEGNFSRDFKDFIAQCLTKDYERRPSAQELLKHRFIRSAGKVEALQELIARREMWDATQNRQKHPIYYQETLQTITAKSDDHEWVFDTVKSAAPPPSSRPTVRRGRRPSSMVLAEDGMRKLDLSEGPLSLSSPAVDTVRKATVRRAPSEAQPDSMRSAGSPRQTTAPRKPLQTDMSFGNAGSTMRLFRRVPSGGTSTSARSGSSEDTCVDENIPPSIVSPVEPYGKEAVLGRRLYLKAIDPTLAELHAQTSTLQKREALAKLSDAFAALDAIDPEGVHHVVSNLIGCVSQDKKLNATLLPHNADVLLEDVGQGTIVKSPHPAINANANANTPKLVLSSNNPHLKSHRRRQSDTPTPKPSDKNNDKDGALEDRFPGREPQVGMEHCKQLSDALYQRWVNNLRVRWPAV</sequence>
<comment type="similarity">
    <text evidence="1">Belongs to the protein kinase superfamily. STE Ser/Thr protein kinase family. STE20 subfamily.</text>
</comment>
<dbReference type="PANTHER" id="PTHR48012">
    <property type="entry name" value="STERILE20-LIKE KINASE, ISOFORM B-RELATED"/>
    <property type="match status" value="1"/>
</dbReference>
<evidence type="ECO:0000256" key="7">
    <source>
        <dbReference type="ARBA" id="ARBA00022840"/>
    </source>
</evidence>
<dbReference type="OrthoDB" id="248923at2759"/>
<dbReference type="GO" id="GO:0004674">
    <property type="term" value="F:protein serine/threonine kinase activity"/>
    <property type="evidence" value="ECO:0007669"/>
    <property type="project" value="UniProtKB-KW"/>
</dbReference>
<feature type="region of interest" description="Disordered" evidence="10">
    <location>
        <begin position="327"/>
        <end position="452"/>
    </location>
</feature>
<feature type="domain" description="Protein kinase" evidence="11">
    <location>
        <begin position="9"/>
        <end position="274"/>
    </location>
</feature>
<dbReference type="FunFam" id="1.10.510.10:FF:000499">
    <property type="entry name" value="Serine/threonine-protein kinase KIC1"/>
    <property type="match status" value="1"/>
</dbReference>
<dbReference type="InterPro" id="IPR000719">
    <property type="entry name" value="Prot_kinase_dom"/>
</dbReference>
<dbReference type="EMBL" id="NJEU01000551">
    <property type="protein sequence ID" value="PHH72859.1"/>
    <property type="molecule type" value="Genomic_DNA"/>
</dbReference>